<dbReference type="Proteomes" id="UP001320768">
    <property type="component" value="Unassembled WGS sequence"/>
</dbReference>
<organism evidence="4 5">
    <name type="scientific">Candidatus Synchoanobacter obligatus</name>
    <dbReference type="NCBI Taxonomy" id="2919597"/>
    <lineage>
        <taxon>Bacteria</taxon>
        <taxon>Pseudomonadati</taxon>
        <taxon>Pseudomonadota</taxon>
        <taxon>Gammaproteobacteria</taxon>
        <taxon>Candidatus Comchoanobacterales</taxon>
        <taxon>Candidatus Comchoanobacteraceae</taxon>
        <taxon>Candidatus Synchoanobacter</taxon>
    </lineage>
</organism>
<evidence type="ECO:0000256" key="3">
    <source>
        <dbReference type="PROSITE-ProRule" id="PRU00023"/>
    </source>
</evidence>
<dbReference type="InterPro" id="IPR002110">
    <property type="entry name" value="Ankyrin_rpt"/>
</dbReference>
<dbReference type="PANTHER" id="PTHR24198">
    <property type="entry name" value="ANKYRIN REPEAT AND PROTEIN KINASE DOMAIN-CONTAINING PROTEIN"/>
    <property type="match status" value="1"/>
</dbReference>
<dbReference type="Gene3D" id="1.25.40.20">
    <property type="entry name" value="Ankyrin repeat-containing domain"/>
    <property type="match status" value="2"/>
</dbReference>
<keyword evidence="2 3" id="KW-0040">ANK repeat</keyword>
<comment type="caution">
    <text evidence="4">The sequence shown here is derived from an EMBL/GenBank/DDBJ whole genome shotgun (WGS) entry which is preliminary data.</text>
</comment>
<dbReference type="PROSITE" id="PS50088">
    <property type="entry name" value="ANK_REPEAT"/>
    <property type="match status" value="3"/>
</dbReference>
<feature type="repeat" description="ANK" evidence="3">
    <location>
        <begin position="526"/>
        <end position="558"/>
    </location>
</feature>
<dbReference type="RefSeq" id="WP_258568935.1">
    <property type="nucleotide sequence ID" value="NZ_JAKUDN010000001.1"/>
</dbReference>
<keyword evidence="5" id="KW-1185">Reference proteome</keyword>
<dbReference type="SUPFAM" id="SSF48403">
    <property type="entry name" value="Ankyrin repeat"/>
    <property type="match status" value="2"/>
</dbReference>
<evidence type="ECO:0000313" key="4">
    <source>
        <dbReference type="EMBL" id="MCP8351822.1"/>
    </source>
</evidence>
<evidence type="ECO:0000313" key="5">
    <source>
        <dbReference type="Proteomes" id="UP001320768"/>
    </source>
</evidence>
<dbReference type="PROSITE" id="PS50297">
    <property type="entry name" value="ANK_REP_REGION"/>
    <property type="match status" value="1"/>
</dbReference>
<keyword evidence="1" id="KW-0677">Repeat</keyword>
<name>A0ABT1L3M7_9GAMM</name>
<dbReference type="SMART" id="SM00248">
    <property type="entry name" value="ANK"/>
    <property type="match status" value="8"/>
</dbReference>
<feature type="repeat" description="ANK" evidence="3">
    <location>
        <begin position="744"/>
        <end position="776"/>
    </location>
</feature>
<protein>
    <submittedName>
        <fullName evidence="4">Ankyrin repeat domain-containing protein</fullName>
    </submittedName>
</protein>
<dbReference type="Pfam" id="PF12796">
    <property type="entry name" value="Ank_2"/>
    <property type="match status" value="2"/>
</dbReference>
<dbReference type="PANTHER" id="PTHR24198:SF165">
    <property type="entry name" value="ANKYRIN REPEAT-CONTAINING PROTEIN-RELATED"/>
    <property type="match status" value="1"/>
</dbReference>
<evidence type="ECO:0000256" key="1">
    <source>
        <dbReference type="ARBA" id="ARBA00022737"/>
    </source>
</evidence>
<dbReference type="InterPro" id="IPR036770">
    <property type="entry name" value="Ankyrin_rpt-contain_sf"/>
</dbReference>
<feature type="repeat" description="ANK" evidence="3">
    <location>
        <begin position="711"/>
        <end position="743"/>
    </location>
</feature>
<evidence type="ECO:0000256" key="2">
    <source>
        <dbReference type="ARBA" id="ARBA00023043"/>
    </source>
</evidence>
<reference evidence="4 5" key="1">
    <citation type="journal article" date="2022" name="Nat. Microbiol.">
        <title>The microbiome of a bacterivorous marine choanoflagellate contains a resource-demanding obligate bacterial associate.</title>
        <authorList>
            <person name="Needham D.M."/>
            <person name="Poirier C."/>
            <person name="Bachy C."/>
            <person name="George E.E."/>
            <person name="Wilken S."/>
            <person name="Yung C.C.M."/>
            <person name="Limardo A.J."/>
            <person name="Morando M."/>
            <person name="Sudek L."/>
            <person name="Malmstrom R.R."/>
            <person name="Keeling P.J."/>
            <person name="Santoro A.E."/>
            <person name="Worden A.Z."/>
        </authorList>
    </citation>
    <scope>NUCLEOTIDE SEQUENCE [LARGE SCALE GENOMIC DNA]</scope>
    <source>
        <strain evidence="4 5">Comchoano-2</strain>
    </source>
</reference>
<proteinExistence type="predicted"/>
<accession>A0ABT1L3M7</accession>
<gene>
    <name evidence="4" type="ORF">MKS91_00735</name>
</gene>
<dbReference type="EMBL" id="JAKUDN010000001">
    <property type="protein sequence ID" value="MCP8351822.1"/>
    <property type="molecule type" value="Genomic_DNA"/>
</dbReference>
<sequence>MMTEEKYLKKRLDTYCAALNEHFKPIRGIFNEESLRAVLRSLSEGDICQVLSLTHGMLIIRQRDNYAFYDPNESRFLLSSSGITLEEVVRIILYYSSEETVEEQFGCSVSGALPLWFGVLSNSMKISPNQASEVEQVVEVVPQQDLFHLVAAYLNTGRREELYINADGVCYGLTLILRELISQYGSVAEASKIFYSQLKVLAHLQNQFVLEGSLSIQEGNSPQVLSRHQFAKVHHSPASGLIYMIEMFHVMQHHLISAPSSVRKLGQQHFLPLGAFPCAVPLSVAYPTNSRESCCHIMNPQVVYELFHWPGASRREQFCIDQKILSSFSTIEHGLLVDKTKVSIKPKHQSLVKWDFVSSVLTSDAEFMLACIANDPSIALKIAPVLRNDARFIRRMLAIPFVVTTLIQAGDYDALIEAHKTIDSVDGIGLMQRAALNDRPDVVSLLLELGESTQTTSQEGLKPLGLAVRHNRCLDVIKCLMDDARSKFQGRVDMTALGFIALKSGNSVALDFLLQMGLSVNTLTVDKSSFLMLAVEDSHFHCMESLLVYGADVHAENACGETALDLAYDHRNWRCYGRLISEGATPFVQKGMTLLDLLVRAIDFQSIRDRMAIFSPEDLAQIIINSKEDTQDKVLGLLFEDAVMSNKFIKYLDIFEIFVVDQLFRLVECMITQRGMLFPLMIALSNVVYRYEDKASQNLILPILSRIVSRQGETVLMKAVASNQFALVEDLIKIEADIHQRDCLGRTALMYAVHLSKTRMLDLLLKNGADIFLKTVNGETAITFAVEGNRGGCLHILLRSMDNNDLTRMVREGSINTLKLLAKRLYEYQAYSYLVRILCVASDHGKTMTDQLKLDYGNDSKALALVCVSYSSCQDRQSLLKDLFETKAVNIHQKDLVCLIFHAVYYEQEVLLRHVLRHPKYHQGMLGELNRRGNTVFDEIKQARSKIRDGMLVLLKNAHKRQPLVEISVFKEQYGAPSIEASKDLGDGAMAIENNKPHEAILPFFRGHKRLAIQPRISESVRSLAD</sequence>